<reference evidence="2 3" key="1">
    <citation type="journal article" date="2016" name="C (Basel)">
        <title>Selective Growth of and Electricity Production by Marine Exoelectrogenic Bacteria in Self-Aggregated Hydrogel of Microbially Reduced Graphene Oxide.</title>
        <authorList>
            <person name="Yoshida N."/>
            <person name="Goto Y."/>
            <person name="Miyata Y."/>
        </authorList>
    </citation>
    <scope>NUCLEOTIDE SEQUENCE [LARGE SCALE GENOMIC DNA]</scope>
    <source>
        <strain evidence="2 3">NIT-T3</strain>
    </source>
</reference>
<feature type="compositionally biased region" description="Pro residues" evidence="1">
    <location>
        <begin position="258"/>
        <end position="273"/>
    </location>
</feature>
<evidence type="ECO:0000256" key="1">
    <source>
        <dbReference type="SAM" id="MobiDB-lite"/>
    </source>
</evidence>
<evidence type="ECO:0000313" key="2">
    <source>
        <dbReference type="EMBL" id="BCR05765.1"/>
    </source>
</evidence>
<name>A0ABN6E085_9BACT</name>
<feature type="region of interest" description="Disordered" evidence="1">
    <location>
        <begin position="34"/>
        <end position="58"/>
    </location>
</feature>
<feature type="compositionally biased region" description="Low complexity" evidence="1">
    <location>
        <begin position="248"/>
        <end position="257"/>
    </location>
</feature>
<organism evidence="2 3">
    <name type="scientific">Desulfuromonas versatilis</name>
    <dbReference type="NCBI Taxonomy" id="2802975"/>
    <lineage>
        <taxon>Bacteria</taxon>
        <taxon>Pseudomonadati</taxon>
        <taxon>Thermodesulfobacteriota</taxon>
        <taxon>Desulfuromonadia</taxon>
        <taxon>Desulfuromonadales</taxon>
        <taxon>Desulfuromonadaceae</taxon>
        <taxon>Desulfuromonas</taxon>
    </lineage>
</organism>
<sequence length="298" mass="31263">MKRQRLVLATLVGILVLALVYAFWATPRQQRVAATGAAEQPRSGTPGTPAPGSQAPDGLRLDLLDREILAFGEPRRDIFNAWDVPPPPPPPPPPQAIRPPAPAPPRPVVPSVPVAAPRQLARFDYLGYLEKEGVKTVFLSQQNELFVVREGTRFGGKSEFLVTGISSEALTIEQQGVTGVITVALKEETTGPTSFKAPRGGGVAAPRVPGGRSFAPVPSPAPAGGAEAPEEYQQTEEAFGQPPEPVSPADQTQAPAATPTPLPTPIMPPPVPAPQQENGSSGILQPLPASPVVKPYGE</sequence>
<evidence type="ECO:0008006" key="4">
    <source>
        <dbReference type="Google" id="ProtNLM"/>
    </source>
</evidence>
<feature type="region of interest" description="Disordered" evidence="1">
    <location>
        <begin position="79"/>
        <end position="105"/>
    </location>
</feature>
<dbReference type="EMBL" id="AP024355">
    <property type="protein sequence ID" value="BCR05765.1"/>
    <property type="molecule type" value="Genomic_DNA"/>
</dbReference>
<feature type="region of interest" description="Disordered" evidence="1">
    <location>
        <begin position="191"/>
        <end position="298"/>
    </location>
</feature>
<dbReference type="RefSeq" id="WP_221249169.1">
    <property type="nucleotide sequence ID" value="NZ_AP024355.1"/>
</dbReference>
<protein>
    <recommendedName>
        <fullName evidence="4">Type II secretion system protein PulP</fullName>
    </recommendedName>
</protein>
<evidence type="ECO:0000313" key="3">
    <source>
        <dbReference type="Proteomes" id="UP001319827"/>
    </source>
</evidence>
<reference evidence="2 3" key="2">
    <citation type="journal article" date="2021" name="Int. J. Syst. Evol. Microbiol.">
        <title>Isolation and Polyphasic Characterization of Desulfuromonas versatilis sp. Nov., an Electrogenic Bacteria Capable of Versatile Metabolism Isolated from a Graphene Oxide-Reducing Enrichment Culture.</title>
        <authorList>
            <person name="Xie L."/>
            <person name="Yoshida N."/>
            <person name="Ishii S."/>
            <person name="Meng L."/>
        </authorList>
    </citation>
    <scope>NUCLEOTIDE SEQUENCE [LARGE SCALE GENOMIC DNA]</scope>
    <source>
        <strain evidence="2 3">NIT-T3</strain>
    </source>
</reference>
<keyword evidence="3" id="KW-1185">Reference proteome</keyword>
<dbReference type="Proteomes" id="UP001319827">
    <property type="component" value="Chromosome"/>
</dbReference>
<gene>
    <name evidence="2" type="ORF">DESUT3_28340</name>
</gene>
<feature type="compositionally biased region" description="Low complexity" evidence="1">
    <location>
        <begin position="204"/>
        <end position="227"/>
    </location>
</feature>
<proteinExistence type="predicted"/>
<accession>A0ABN6E085</accession>
<feature type="compositionally biased region" description="Pro residues" evidence="1">
    <location>
        <begin position="84"/>
        <end position="105"/>
    </location>
</feature>